<dbReference type="InterPro" id="IPR000719">
    <property type="entry name" value="Prot_kinase_dom"/>
</dbReference>
<name>A0A5K1K8F5_9APHY</name>
<dbReference type="Gene3D" id="1.10.510.10">
    <property type="entry name" value="Transferase(Phosphotransferase) domain 1"/>
    <property type="match status" value="1"/>
</dbReference>
<reference evidence="2" key="1">
    <citation type="submission" date="2019-10" db="EMBL/GenBank/DDBJ databases">
        <authorList>
            <person name="Nor Muhammad N."/>
        </authorList>
    </citation>
    <scope>NUCLEOTIDE SEQUENCE</scope>
</reference>
<dbReference type="SUPFAM" id="SSF56112">
    <property type="entry name" value="Protein kinase-like (PK-like)"/>
    <property type="match status" value="1"/>
</dbReference>
<organism evidence="2">
    <name type="scientific">Ganoderma boninense</name>
    <dbReference type="NCBI Taxonomy" id="34458"/>
    <lineage>
        <taxon>Eukaryota</taxon>
        <taxon>Fungi</taxon>
        <taxon>Dikarya</taxon>
        <taxon>Basidiomycota</taxon>
        <taxon>Agaricomycotina</taxon>
        <taxon>Agaricomycetes</taxon>
        <taxon>Polyporales</taxon>
        <taxon>Polyporaceae</taxon>
        <taxon>Ganoderma</taxon>
    </lineage>
</organism>
<dbReference type="GO" id="GO:0005524">
    <property type="term" value="F:ATP binding"/>
    <property type="evidence" value="ECO:0007669"/>
    <property type="project" value="InterPro"/>
</dbReference>
<protein>
    <submittedName>
        <fullName evidence="2">N/A</fullName>
    </submittedName>
</protein>
<feature type="domain" description="Protein kinase" evidence="1">
    <location>
        <begin position="77"/>
        <end position="345"/>
    </location>
</feature>
<evidence type="ECO:0000259" key="1">
    <source>
        <dbReference type="PROSITE" id="PS50011"/>
    </source>
</evidence>
<dbReference type="PROSITE" id="PS50011">
    <property type="entry name" value="PROTEIN_KINASE_DOM"/>
    <property type="match status" value="1"/>
</dbReference>
<evidence type="ECO:0000313" key="2">
    <source>
        <dbReference type="EMBL" id="VWP02630.1"/>
    </source>
</evidence>
<proteinExistence type="predicted"/>
<dbReference type="GO" id="GO:0004672">
    <property type="term" value="F:protein kinase activity"/>
    <property type="evidence" value="ECO:0007669"/>
    <property type="project" value="InterPro"/>
</dbReference>
<dbReference type="AlphaFoldDB" id="A0A5K1K8F5"/>
<sequence>MTTEANKEEPLILPEYVEGGQLRLSLSSASSASSAERTVLTCMIVKAFRPFTLSPVLIVSLDRSSAPTNVQAALPPTAIVKLYDRRCFTNVREEFDEAAPWSLDKEREYRKYLDDVAAGTVARGDFASQTFMWDNDVSDGEFEAYLHFQAHKIFDAERTAYERLHALQGTKIPKLYGTVGYDITLSDARSGGPTSVTETVPGLLLEYIPGPTLRQLVETWKARDPPLPNTVLVTLCDDAVSVVDRVSDFNVLNADVRVDNFLVREPFVHASSSTVVQDAVVLIDLGQARLRGTHEGEDEWTKAKWAQDETGAVGFVALGLVREFVGEDVWSYERSMRYYQPVEEE</sequence>
<accession>A0A5K1K8F5</accession>
<dbReference type="InterPro" id="IPR011009">
    <property type="entry name" value="Kinase-like_dom_sf"/>
</dbReference>
<dbReference type="PANTHER" id="PTHR37171:SF1">
    <property type="entry name" value="SERINE_THREONINE-PROTEIN KINASE YRZF-RELATED"/>
    <property type="match status" value="1"/>
</dbReference>
<dbReference type="PANTHER" id="PTHR37171">
    <property type="entry name" value="SERINE/THREONINE-PROTEIN KINASE YRZF-RELATED"/>
    <property type="match status" value="1"/>
</dbReference>
<dbReference type="EMBL" id="LR730367">
    <property type="protein sequence ID" value="VWP02630.1"/>
    <property type="molecule type" value="Genomic_DNA"/>
</dbReference>
<dbReference type="InterPro" id="IPR052396">
    <property type="entry name" value="Meiotic_Drive_Suppr_Kinase"/>
</dbReference>
<gene>
    <name evidence="2" type="primary">I1R980</name>
</gene>